<accession>A0A4U5QAW3</accession>
<evidence type="ECO:0000313" key="1">
    <source>
        <dbReference type="EMBL" id="TKS07518.1"/>
    </source>
</evidence>
<protein>
    <submittedName>
        <fullName evidence="1">Uncharacterized protein</fullName>
    </submittedName>
</protein>
<dbReference type="PANTHER" id="PTHR48435">
    <property type="entry name" value="POLYPROTEIN"/>
    <property type="match status" value="1"/>
</dbReference>
<organism evidence="1">
    <name type="scientific">Populus alba</name>
    <name type="common">White poplar</name>
    <dbReference type="NCBI Taxonomy" id="43335"/>
    <lineage>
        <taxon>Eukaryota</taxon>
        <taxon>Viridiplantae</taxon>
        <taxon>Streptophyta</taxon>
        <taxon>Embryophyta</taxon>
        <taxon>Tracheophyta</taxon>
        <taxon>Spermatophyta</taxon>
        <taxon>Magnoliopsida</taxon>
        <taxon>eudicotyledons</taxon>
        <taxon>Gunneridae</taxon>
        <taxon>Pentapetalae</taxon>
        <taxon>rosids</taxon>
        <taxon>fabids</taxon>
        <taxon>Malpighiales</taxon>
        <taxon>Salicaceae</taxon>
        <taxon>Saliceae</taxon>
        <taxon>Populus</taxon>
    </lineage>
</organism>
<comment type="caution">
    <text evidence="1">The sequence shown here is derived from an EMBL/GenBank/DDBJ whole genome shotgun (WGS) entry which is preliminary data.</text>
</comment>
<name>A0A4U5QAW3_POPAL</name>
<gene>
    <name evidence="1" type="ORF">D5086_0000112830</name>
</gene>
<dbReference type="InterPro" id="IPR053098">
    <property type="entry name" value="Petuviruses_polyprotein"/>
</dbReference>
<sequence>MCDQHKYFTKILQPDKTMPYACKRPDLLIKCSDNVDCNCPLKKKHFNKIHRSSFNGNFHYEVAILDTPNTSLPTPIDTSSFNPDDDEVESLFSLTDEITPDTIAAVADKSSDDEIYELYQAQPTITPSHPILLAHVTILTSTYAKPIKVIALFDTRAHKTILNPKVLLPHCWVTHKEYF</sequence>
<reference evidence="1" key="1">
    <citation type="submission" date="2018-10" db="EMBL/GenBank/DDBJ databases">
        <title>Population genomic analysis revealed the cold adaptation of white poplar.</title>
        <authorList>
            <person name="Liu Y.-J."/>
        </authorList>
    </citation>
    <scope>NUCLEOTIDE SEQUENCE [LARGE SCALE GENOMIC DNA]</scope>
    <source>
        <strain evidence="1">PAL-ZL1</strain>
    </source>
</reference>
<dbReference type="EMBL" id="RCHU01000323">
    <property type="protein sequence ID" value="TKS07518.1"/>
    <property type="molecule type" value="Genomic_DNA"/>
</dbReference>
<proteinExistence type="predicted"/>
<dbReference type="PANTHER" id="PTHR48435:SF1">
    <property type="entry name" value="POLYPROTEIN"/>
    <property type="match status" value="1"/>
</dbReference>
<dbReference type="AlphaFoldDB" id="A0A4U5QAW3"/>